<name>A0A842IQ35_9FLAO</name>
<organism evidence="1 2">
    <name type="scientific">Winogradskyella flava</name>
    <dbReference type="NCBI Taxonomy" id="1884876"/>
    <lineage>
        <taxon>Bacteria</taxon>
        <taxon>Pseudomonadati</taxon>
        <taxon>Bacteroidota</taxon>
        <taxon>Flavobacteriia</taxon>
        <taxon>Flavobacteriales</taxon>
        <taxon>Flavobacteriaceae</taxon>
        <taxon>Winogradskyella</taxon>
    </lineage>
</organism>
<keyword evidence="2" id="KW-1185">Reference proteome</keyword>
<comment type="caution">
    <text evidence="1">The sequence shown here is derived from an EMBL/GenBank/DDBJ whole genome shotgun (WGS) entry which is preliminary data.</text>
</comment>
<dbReference type="AlphaFoldDB" id="A0A842IQ35"/>
<proteinExistence type="predicted"/>
<dbReference type="EMBL" id="JACLCP010000002">
    <property type="protein sequence ID" value="MBC2844911.1"/>
    <property type="molecule type" value="Genomic_DNA"/>
</dbReference>
<reference evidence="1" key="1">
    <citation type="submission" date="2020-08" db="EMBL/GenBank/DDBJ databases">
        <title>Winogradskyella ouciana sp. nov., isolated from the hadal seawater of the Mariana Trench.</title>
        <authorList>
            <person name="He X."/>
        </authorList>
    </citation>
    <scope>NUCLEOTIDE SEQUENCE [LARGE SCALE GENOMIC DNA]</scope>
    <source>
        <strain evidence="1">KCTC 52348</strain>
    </source>
</reference>
<evidence type="ECO:0008006" key="3">
    <source>
        <dbReference type="Google" id="ProtNLM"/>
    </source>
</evidence>
<dbReference type="Gene3D" id="1.10.30.50">
    <property type="match status" value="1"/>
</dbReference>
<accession>A0A842IQ35</accession>
<evidence type="ECO:0000313" key="2">
    <source>
        <dbReference type="Proteomes" id="UP000533900"/>
    </source>
</evidence>
<protein>
    <recommendedName>
        <fullName evidence="3">HNH endonuclease</fullName>
    </recommendedName>
</protein>
<dbReference type="RefSeq" id="WP_185788635.1">
    <property type="nucleotide sequence ID" value="NZ_JACLCP010000002.1"/>
</dbReference>
<gene>
    <name evidence="1" type="ORF">H7F21_07400</name>
</gene>
<sequence>MRKIKITKDLRDFVKAFNVDLFTNTRTKGFKSPQDKLNDLLLKIKPRKHKEFRLYVEKIINKYDDILNADPTKMEILISEFDSIVHSSQLGRKIASKKYSFHENVVEAMRYEDLRDKEFPEYLINSDLRTCVYCNAQSAITIEPVYYNKEKRKKRKKILSKLQLDHFYPKSKYPFLATSFFNLYPTCANCNLAKGKEDAKFELYTLGNDLDPFHFWIDDESIIDYWISLDIKSLKIHLDSLDGDIELLQNHNELFQIQKIYDAQKDIGEELVWKFKANPSTYRSLLSKSFNKIFPDSSVIDRMIIGNYSKPEETFKRTMAKYTQDIARQLKLVK</sequence>
<dbReference type="Proteomes" id="UP000533900">
    <property type="component" value="Unassembled WGS sequence"/>
</dbReference>
<evidence type="ECO:0000313" key="1">
    <source>
        <dbReference type="EMBL" id="MBC2844911.1"/>
    </source>
</evidence>